<dbReference type="Proteomes" id="UP001500457">
    <property type="component" value="Unassembled WGS sequence"/>
</dbReference>
<evidence type="ECO:0000313" key="9">
    <source>
        <dbReference type="EMBL" id="GAA4860449.1"/>
    </source>
</evidence>
<dbReference type="InterPro" id="IPR006140">
    <property type="entry name" value="D-isomer_DH_NAD-bd"/>
</dbReference>
<dbReference type="SUPFAM" id="SSF55021">
    <property type="entry name" value="ACT-like"/>
    <property type="match status" value="1"/>
</dbReference>
<organism evidence="9 10">
    <name type="scientific">Actinomycetospora straminea</name>
    <dbReference type="NCBI Taxonomy" id="663607"/>
    <lineage>
        <taxon>Bacteria</taxon>
        <taxon>Bacillati</taxon>
        <taxon>Actinomycetota</taxon>
        <taxon>Actinomycetes</taxon>
        <taxon>Pseudonocardiales</taxon>
        <taxon>Pseudonocardiaceae</taxon>
        <taxon>Actinomycetospora</taxon>
    </lineage>
</organism>
<dbReference type="NCBIfam" id="NF008759">
    <property type="entry name" value="PRK11790.1"/>
    <property type="match status" value="1"/>
</dbReference>
<comment type="pathway">
    <text evidence="5">Amino-acid biosynthesis.</text>
</comment>
<dbReference type="EMBL" id="BAABHQ010000001">
    <property type="protein sequence ID" value="GAA4860449.1"/>
    <property type="molecule type" value="Genomic_DNA"/>
</dbReference>
<name>A0ABP9DXV6_9PSEU</name>
<dbReference type="InterPro" id="IPR036291">
    <property type="entry name" value="NAD(P)-bd_dom_sf"/>
</dbReference>
<dbReference type="PANTHER" id="PTHR42789">
    <property type="entry name" value="D-ISOMER SPECIFIC 2-HYDROXYACID DEHYDROGENASE FAMILY PROTEIN (AFU_ORTHOLOGUE AFUA_6G10090)"/>
    <property type="match status" value="1"/>
</dbReference>
<dbReference type="InterPro" id="IPR050857">
    <property type="entry name" value="D-2-hydroxyacid_DH"/>
</dbReference>
<evidence type="ECO:0000256" key="5">
    <source>
        <dbReference type="ARBA" id="ARBA00029440"/>
    </source>
</evidence>
<dbReference type="InterPro" id="IPR029752">
    <property type="entry name" value="D-isomer_DH_CS1"/>
</dbReference>
<feature type="domain" description="D-isomer specific 2-hydroxyacid dehydrogenase catalytic" evidence="7">
    <location>
        <begin position="10"/>
        <end position="322"/>
    </location>
</feature>
<dbReference type="PANTHER" id="PTHR42789:SF1">
    <property type="entry name" value="D-ISOMER SPECIFIC 2-HYDROXYACID DEHYDROGENASE FAMILY PROTEIN (AFU_ORTHOLOGUE AFUA_6G10090)"/>
    <property type="match status" value="1"/>
</dbReference>
<dbReference type="SUPFAM" id="SSF51735">
    <property type="entry name" value="NAD(P)-binding Rossmann-fold domains"/>
    <property type="match status" value="1"/>
</dbReference>
<dbReference type="PROSITE" id="PS00065">
    <property type="entry name" value="D_2_HYDROXYACID_DH_1"/>
    <property type="match status" value="1"/>
</dbReference>
<gene>
    <name evidence="9" type="primary">serA_1</name>
    <name evidence="9" type="ORF">GCM10023203_04620</name>
</gene>
<evidence type="ECO:0000256" key="3">
    <source>
        <dbReference type="ARBA" id="ARBA00023002"/>
    </source>
</evidence>
<feature type="domain" description="D-isomer specific 2-hydroxyacid dehydrogenase NAD-binding" evidence="8">
    <location>
        <begin position="114"/>
        <end position="290"/>
    </location>
</feature>
<comment type="caution">
    <text evidence="9">The sequence shown here is derived from an EMBL/GenBank/DDBJ whole genome shotgun (WGS) entry which is preliminary data.</text>
</comment>
<dbReference type="Gene3D" id="3.30.70.260">
    <property type="match status" value="1"/>
</dbReference>
<dbReference type="InterPro" id="IPR045865">
    <property type="entry name" value="ACT-like_dom_sf"/>
</dbReference>
<keyword evidence="3 6" id="KW-0560">Oxidoreductase</keyword>
<dbReference type="Pfam" id="PF00389">
    <property type="entry name" value="2-Hacid_dh"/>
    <property type="match status" value="1"/>
</dbReference>
<evidence type="ECO:0000313" key="10">
    <source>
        <dbReference type="Proteomes" id="UP001500457"/>
    </source>
</evidence>
<evidence type="ECO:0000256" key="2">
    <source>
        <dbReference type="ARBA" id="ARBA00022605"/>
    </source>
</evidence>
<accession>A0ABP9DXV6</accession>
<dbReference type="Pfam" id="PF02826">
    <property type="entry name" value="2-Hacid_dh_C"/>
    <property type="match status" value="1"/>
</dbReference>
<proteinExistence type="inferred from homology"/>
<keyword evidence="2" id="KW-0028">Amino-acid biosynthesis</keyword>
<reference evidence="10" key="1">
    <citation type="journal article" date="2019" name="Int. J. Syst. Evol. Microbiol.">
        <title>The Global Catalogue of Microorganisms (GCM) 10K type strain sequencing project: providing services to taxonomists for standard genome sequencing and annotation.</title>
        <authorList>
            <consortium name="The Broad Institute Genomics Platform"/>
            <consortium name="The Broad Institute Genome Sequencing Center for Infectious Disease"/>
            <person name="Wu L."/>
            <person name="Ma J."/>
        </authorList>
    </citation>
    <scope>NUCLEOTIDE SEQUENCE [LARGE SCALE GENOMIC DNA]</scope>
    <source>
        <strain evidence="10">JCM 17983</strain>
    </source>
</reference>
<protein>
    <submittedName>
        <fullName evidence="9">Phosphoglycerate dehydrogenase</fullName>
    </submittedName>
</protein>
<dbReference type="CDD" id="cd12176">
    <property type="entry name" value="PGDH_3"/>
    <property type="match status" value="1"/>
</dbReference>
<evidence type="ECO:0000256" key="4">
    <source>
        <dbReference type="ARBA" id="ARBA00023027"/>
    </source>
</evidence>
<evidence type="ECO:0000256" key="1">
    <source>
        <dbReference type="ARBA" id="ARBA00005854"/>
    </source>
</evidence>
<dbReference type="SUPFAM" id="SSF52283">
    <property type="entry name" value="Formate/glycerate dehydrogenase catalytic domain-like"/>
    <property type="match status" value="1"/>
</dbReference>
<dbReference type="Gene3D" id="3.40.50.720">
    <property type="entry name" value="NAD(P)-binding Rossmann-like Domain"/>
    <property type="match status" value="2"/>
</dbReference>
<keyword evidence="10" id="KW-1185">Reference proteome</keyword>
<keyword evidence="4" id="KW-0520">NAD</keyword>
<evidence type="ECO:0000259" key="7">
    <source>
        <dbReference type="Pfam" id="PF00389"/>
    </source>
</evidence>
<evidence type="ECO:0000259" key="8">
    <source>
        <dbReference type="Pfam" id="PF02826"/>
    </source>
</evidence>
<evidence type="ECO:0000256" key="6">
    <source>
        <dbReference type="RuleBase" id="RU003719"/>
    </source>
</evidence>
<dbReference type="InterPro" id="IPR006139">
    <property type="entry name" value="D-isomer_2_OHA_DH_cat_dom"/>
</dbReference>
<comment type="similarity">
    <text evidence="1 6">Belongs to the D-isomer specific 2-hydroxyacid dehydrogenase family.</text>
</comment>
<sequence>MGPYAHGVKVLLLENIHPVAADALRARGFEVDVRSSALSGPELADALPGVSLLGIRSNTTITADVLDAGKDLLAVGCFCIGTNQVDLPAAAERGVAVFNAPFSNTRSVVELVLGEIIALVRRLPEKTQRMHEGIWDKSARGSHEFRGRTLGIVGYGNIGTQLGNMAEAVGLRVIFYDTADRLAHGNARRVESLEALLAEADIVSLHVDGRPGNAGLFGAEQFAQMKPRSIFINASRGMVIDDESLREHILSGHLAGAAIDVFPIEPKAQGDAFESPLRGLDNVILTPHVGGSTQEAQEEIGHFVSGKLLNFVTTGVTALSVNMPEVALPAAPHAFRTGFLHTNTPGVLAGMNQVLIDHGVNVVSQALATRGERGYVLTDTEGAIPDEALSDLRRSSHTVWLRTWAS</sequence>